<accession>A0A5C5G5G3</accession>
<feature type="region of interest" description="Disordered" evidence="1">
    <location>
        <begin position="470"/>
        <end position="502"/>
    </location>
</feature>
<feature type="region of interest" description="Disordered" evidence="1">
    <location>
        <begin position="1"/>
        <end position="109"/>
    </location>
</feature>
<feature type="region of interest" description="Disordered" evidence="1">
    <location>
        <begin position="659"/>
        <end position="688"/>
    </location>
</feature>
<reference evidence="2 3" key="1">
    <citation type="submission" date="2019-03" db="EMBL/GenBank/DDBJ databases">
        <title>Rhodosporidium diobovatum UCD-FST 08-225 genome sequencing, assembly, and annotation.</title>
        <authorList>
            <person name="Fakankun I.U."/>
            <person name="Fristensky B."/>
            <person name="Levin D.B."/>
        </authorList>
    </citation>
    <scope>NUCLEOTIDE SEQUENCE [LARGE SCALE GENOMIC DNA]</scope>
    <source>
        <strain evidence="2 3">UCD-FST 08-225</strain>
    </source>
</reference>
<feature type="region of interest" description="Disordered" evidence="1">
    <location>
        <begin position="126"/>
        <end position="335"/>
    </location>
</feature>
<feature type="compositionally biased region" description="Low complexity" evidence="1">
    <location>
        <begin position="848"/>
        <end position="858"/>
    </location>
</feature>
<keyword evidence="3" id="KW-1185">Reference proteome</keyword>
<evidence type="ECO:0000313" key="2">
    <source>
        <dbReference type="EMBL" id="TNY24285.1"/>
    </source>
</evidence>
<feature type="region of interest" description="Disordered" evidence="1">
    <location>
        <begin position="722"/>
        <end position="943"/>
    </location>
</feature>
<feature type="compositionally biased region" description="Low complexity" evidence="1">
    <location>
        <begin position="798"/>
        <end position="822"/>
    </location>
</feature>
<evidence type="ECO:0000256" key="1">
    <source>
        <dbReference type="SAM" id="MobiDB-lite"/>
    </source>
</evidence>
<sequence>MGSKRPRAVPIVPAYPGTSSSPEFVAALPRNSASPPSSAPSRQLGQHSVKHDKTRGQHSQDKIKAAVPGPHLPTPDPTRSSGSPSSSGASYDDAVLLIDAPSRPRTATGATRVNLAAHEGKLEAAIPVAQSTATHRRWTLELPDPRPLSAKAKGKRPIEGPRAALPPPMKRSASPPPRIASVSPPKKRRTTSSVFDGVEMPLGRSSSSPALSRPAPAPVHTRWTPSDAAPSAHSRTVSPTEPKTAVASPPPTVRAQRRSPTFELVIEGRPHSAAVKRSTPPSSPPALAPSFVAQGPLRSSSLTPVGSSPVVHRAPSSTPSVASTLSSIAETPRQAESTLLPYRAARRAAPVALNFPAKPASHPLNRLTLRPPLAAPPPRYVPNPSFAPAAEIGWVAGTQPKKRAPPARPPLRSRTPLVVLPATVAPPAPDPPNAAGPGARRSGRAKVQAQLACTIYPSASDRVAALAASTLTSTSSSRASSVSAADDPRSRAPPPAAVAAKPVRRKPLMAQLRARYAFLAEANRAPFRADNSCDGINPEPLSFEWDELEVRAVTRAEGWPRWKDEELEMRWGANEVPQLVLQAEEGDEAARRKVRRACTVTEWRYRGLDEAIGCASNNATGWATRDWRMVLQGRDAEQGEDDEVEVCAAGKALSMVAMETPSVSPPPPHTTTRKRGATITDVPPSTSSVFLASDDVDMRDGRLEIDTTAQADAVLEPEAPVLVADSDSSDDELAGLEVPATLLSSDKGGRERSASTASSRSSDLVITPSRRPPVARPYSSAGTHARPALPARVASSTPTAAGEAEPSATAAGSTESSSSASPGKEDESTPDSSSNSSADPARPRRPRTSSSSEGESTSFVESPRPAVPARKLFAREARAALHSPPPLKPFDDGASASSSASSSSDDDDSTSPERTPAPAPPSPPSSESKQKRAAPSPAKPLMPGYVRCDHPSCPNPVFKPTVSNSYAVHGKNYHERECVVTYQRPYRTQRLERNEQGVLACPWCYYRGTNAGSAKGHAWGKRGCPGPPVVKKDE</sequence>
<feature type="compositionally biased region" description="Polar residues" evidence="1">
    <location>
        <begin position="297"/>
        <end position="306"/>
    </location>
</feature>
<feature type="compositionally biased region" description="Low complexity" evidence="1">
    <location>
        <begin position="892"/>
        <end position="903"/>
    </location>
</feature>
<name>A0A5C5G5G3_9BASI</name>
<comment type="caution">
    <text evidence="2">The sequence shown here is derived from an EMBL/GenBank/DDBJ whole genome shotgun (WGS) entry which is preliminary data.</text>
</comment>
<feature type="compositionally biased region" description="Pro residues" evidence="1">
    <location>
        <begin position="424"/>
        <end position="434"/>
    </location>
</feature>
<feature type="compositionally biased region" description="Pro residues" evidence="1">
    <location>
        <begin position="915"/>
        <end position="924"/>
    </location>
</feature>
<proteinExistence type="predicted"/>
<evidence type="ECO:0000313" key="3">
    <source>
        <dbReference type="Proteomes" id="UP000311382"/>
    </source>
</evidence>
<feature type="compositionally biased region" description="Low complexity" evidence="1">
    <location>
        <begin position="201"/>
        <end position="214"/>
    </location>
</feature>
<feature type="compositionally biased region" description="Low complexity" evidence="1">
    <location>
        <begin position="830"/>
        <end position="840"/>
    </location>
</feature>
<feature type="compositionally biased region" description="Basic and acidic residues" evidence="1">
    <location>
        <begin position="49"/>
        <end position="64"/>
    </location>
</feature>
<feature type="compositionally biased region" description="Low complexity" evidence="1">
    <location>
        <begin position="26"/>
        <end position="41"/>
    </location>
</feature>
<dbReference type="Proteomes" id="UP000311382">
    <property type="component" value="Unassembled WGS sequence"/>
</dbReference>
<feature type="compositionally biased region" description="Low complexity" evidence="1">
    <location>
        <begin position="470"/>
        <end position="485"/>
    </location>
</feature>
<gene>
    <name evidence="2" type="ORF">DMC30DRAFT_387788</name>
</gene>
<protein>
    <submittedName>
        <fullName evidence="2">Uncharacterized protein</fullName>
    </submittedName>
</protein>
<dbReference type="EMBL" id="SOZI01000004">
    <property type="protein sequence ID" value="TNY24285.1"/>
    <property type="molecule type" value="Genomic_DNA"/>
</dbReference>
<feature type="compositionally biased region" description="Low complexity" evidence="1">
    <location>
        <begin position="314"/>
        <end position="327"/>
    </location>
</feature>
<organism evidence="2 3">
    <name type="scientific">Rhodotorula diobovata</name>
    <dbReference type="NCBI Taxonomy" id="5288"/>
    <lineage>
        <taxon>Eukaryota</taxon>
        <taxon>Fungi</taxon>
        <taxon>Dikarya</taxon>
        <taxon>Basidiomycota</taxon>
        <taxon>Pucciniomycotina</taxon>
        <taxon>Microbotryomycetes</taxon>
        <taxon>Sporidiobolales</taxon>
        <taxon>Sporidiobolaceae</taxon>
        <taxon>Rhodotorula</taxon>
    </lineage>
</organism>
<feature type="compositionally biased region" description="Low complexity" evidence="1">
    <location>
        <begin position="80"/>
        <end position="90"/>
    </location>
</feature>
<feature type="region of interest" description="Disordered" evidence="1">
    <location>
        <begin position="422"/>
        <end position="443"/>
    </location>
</feature>
<feature type="compositionally biased region" description="Pro residues" evidence="1">
    <location>
        <begin position="164"/>
        <end position="178"/>
    </location>
</feature>
<dbReference type="OrthoDB" id="10661658at2759"/>
<dbReference type="AlphaFoldDB" id="A0A5C5G5G3"/>